<name>A0AAD6MTP5_9EURO</name>
<dbReference type="Gene3D" id="2.60.120.590">
    <property type="entry name" value="Alpha-ketoglutarate-dependent dioxygenase AlkB-like"/>
    <property type="match status" value="1"/>
</dbReference>
<dbReference type="GO" id="GO:0051747">
    <property type="term" value="F:cytosine C-5 DNA demethylase activity"/>
    <property type="evidence" value="ECO:0007669"/>
    <property type="project" value="TreeGrafter"/>
</dbReference>
<feature type="region of interest" description="Disordered" evidence="1">
    <location>
        <begin position="1"/>
        <end position="95"/>
    </location>
</feature>
<dbReference type="InterPro" id="IPR005123">
    <property type="entry name" value="Oxoglu/Fe-dep_dioxygenase_dom"/>
</dbReference>
<organism evidence="3 4">
    <name type="scientific">Penicillium malachiteum</name>
    <dbReference type="NCBI Taxonomy" id="1324776"/>
    <lineage>
        <taxon>Eukaryota</taxon>
        <taxon>Fungi</taxon>
        <taxon>Dikarya</taxon>
        <taxon>Ascomycota</taxon>
        <taxon>Pezizomycotina</taxon>
        <taxon>Eurotiomycetes</taxon>
        <taxon>Eurotiomycetidae</taxon>
        <taxon>Eurotiales</taxon>
        <taxon>Aspergillaceae</taxon>
        <taxon>Penicillium</taxon>
    </lineage>
</organism>
<dbReference type="AlphaFoldDB" id="A0AAD6MTP5"/>
<feature type="compositionally biased region" description="Polar residues" evidence="1">
    <location>
        <begin position="60"/>
        <end position="74"/>
    </location>
</feature>
<dbReference type="InterPro" id="IPR032852">
    <property type="entry name" value="ALKBH2"/>
</dbReference>
<dbReference type="GO" id="GO:0035516">
    <property type="term" value="F:broad specificity oxidative DNA demethylase activity"/>
    <property type="evidence" value="ECO:0007669"/>
    <property type="project" value="TreeGrafter"/>
</dbReference>
<evidence type="ECO:0000313" key="3">
    <source>
        <dbReference type="EMBL" id="KAJ5716441.1"/>
    </source>
</evidence>
<feature type="compositionally biased region" description="Low complexity" evidence="1">
    <location>
        <begin position="336"/>
        <end position="359"/>
    </location>
</feature>
<dbReference type="GO" id="GO:0008198">
    <property type="term" value="F:ferrous iron binding"/>
    <property type="evidence" value="ECO:0007669"/>
    <property type="project" value="TreeGrafter"/>
</dbReference>
<protein>
    <recommendedName>
        <fullName evidence="2">Fe2OG dioxygenase domain-containing protein</fullName>
    </recommendedName>
</protein>
<reference evidence="3" key="1">
    <citation type="journal article" date="2023" name="IMA Fungus">
        <title>Comparative genomic study of the Penicillium genus elucidates a diverse pangenome and 15 lateral gene transfer events.</title>
        <authorList>
            <person name="Petersen C."/>
            <person name="Sorensen T."/>
            <person name="Nielsen M.R."/>
            <person name="Sondergaard T.E."/>
            <person name="Sorensen J.L."/>
            <person name="Fitzpatrick D.A."/>
            <person name="Frisvad J.C."/>
            <person name="Nielsen K.L."/>
        </authorList>
    </citation>
    <scope>NUCLEOTIDE SEQUENCE</scope>
    <source>
        <strain evidence="3">IBT 17514</strain>
    </source>
</reference>
<feature type="compositionally biased region" description="Basic and acidic residues" evidence="1">
    <location>
        <begin position="75"/>
        <end position="85"/>
    </location>
</feature>
<dbReference type="InterPro" id="IPR027450">
    <property type="entry name" value="AlkB-like"/>
</dbReference>
<comment type="caution">
    <text evidence="3">The sequence shown here is derived from an EMBL/GenBank/DDBJ whole genome shotgun (WGS) entry which is preliminary data.</text>
</comment>
<dbReference type="Proteomes" id="UP001215712">
    <property type="component" value="Unassembled WGS sequence"/>
</dbReference>
<feature type="compositionally biased region" description="Basic residues" evidence="1">
    <location>
        <begin position="1"/>
        <end position="16"/>
    </location>
</feature>
<feature type="compositionally biased region" description="Polar residues" evidence="1">
    <location>
        <begin position="36"/>
        <end position="50"/>
    </location>
</feature>
<gene>
    <name evidence="3" type="ORF">N7493_008352</name>
</gene>
<evidence type="ECO:0000259" key="2">
    <source>
        <dbReference type="PROSITE" id="PS51471"/>
    </source>
</evidence>
<sequence>MPGRTSKRATRKRGGSTKKASDRVSKPNKSRKTAQVAKSTRGVSKSNSRQQKQKVIGQTHAITRSQSKLAQTKLEQTHGNDEPGNHEQVTGASPQSLTRTLNLSVLHQSQVQNGTSLENAETQVIGAEDTQNDFLSTSASATVQSLSAAPLAQGILNSAWSPATAQTSFASTSTFNTSTIEPDNAYILCRDASISYGGGGGGDASIPYDGGGGGDASIPYGGGGGGDASIPYGGGGDAPVQSQAAPGYGFSPAQYINGRNEPPVHPAQGISFLASSTLPSQDAAFFSQETISFSATSTVLVQAPSASIPASGTISAQYPDPSAQPTVDQVEGVALPPSSTSPVQPTVSPAQSPFSPAQPTAGPSQTNFCDLPKHRTLAEYQAECRLLGESDFDISELPEGQPPAWATSRSNLADAIRWFRVVQGSTQHNDGVCHGVFLGSHGGVRPYMDHEIVITRTGGFYATSSSGESVLTQKQPMNKSPARELINNMKQDKAVGLIVGHDNDQLKNKPPEDHKFNIMAFFRITDVWYEMINGFPGLKVRFEKVDLSSKSWWAPKGTPPPPTDAERDWEIKPDHFVCKSCGKQSDVIFKEGEICLNAECKRFWYLGKKLAKENVTYHPKFLKKRTKVASVKCPFPLVPDLIKTLDKGQAFGNTYRDNWKGVVCQVCRKCLSRIYWKGWKCDGEACTWQYLADLAPVSLESVIGPGMPNSQEPRVDAGEYCTSTVLRSEDLTSTPYCKVTYSIPGIGSVFHYASGPAINARPGGPNDLFGALQTDDLDLRRYTLQSSVVAGTLTAHFAVNYGMPYKYVVKVASKGFDEASDAVRRSLGRLSWATKNAVTGVGKSYSAPNELLLLGYFQGMKIGYHDDGEDTLGPTIATLSLGAGSVMKIRMKDKYFRGARTENSLLDDDPVLPGCLNEEERRKLKCQFDSEQISKAEYQNKQRELFKKTRKREAAPDIVMKLNHGDLVVMDNAALQKYYEHSVIPDNKLRFALTARFITDTKGDFTEAEHRKGQFTLSPAETYHGD</sequence>
<dbReference type="PANTHER" id="PTHR31573">
    <property type="entry name" value="ALPHA-KETOGLUTARATE-DEPENDENT DIOXYGENASE ALKB HOMOLOG 2"/>
    <property type="match status" value="1"/>
</dbReference>
<evidence type="ECO:0000313" key="4">
    <source>
        <dbReference type="Proteomes" id="UP001215712"/>
    </source>
</evidence>
<dbReference type="PANTHER" id="PTHR31573:SF4">
    <property type="entry name" value="FE2OG DIOXYGENASE DOMAIN-CONTAINING PROTEIN"/>
    <property type="match status" value="1"/>
</dbReference>
<proteinExistence type="predicted"/>
<feature type="region of interest" description="Disordered" evidence="1">
    <location>
        <begin position="312"/>
        <end position="367"/>
    </location>
</feature>
<dbReference type="PROSITE" id="PS51471">
    <property type="entry name" value="FE2OG_OXY"/>
    <property type="match status" value="1"/>
</dbReference>
<keyword evidence="4" id="KW-1185">Reference proteome</keyword>
<reference evidence="3" key="2">
    <citation type="submission" date="2023-01" db="EMBL/GenBank/DDBJ databases">
        <authorList>
            <person name="Petersen C."/>
        </authorList>
    </citation>
    <scope>NUCLEOTIDE SEQUENCE</scope>
    <source>
        <strain evidence="3">IBT 17514</strain>
    </source>
</reference>
<dbReference type="EMBL" id="JAQJAN010000012">
    <property type="protein sequence ID" value="KAJ5716441.1"/>
    <property type="molecule type" value="Genomic_DNA"/>
</dbReference>
<dbReference type="GO" id="GO:0006307">
    <property type="term" value="P:DNA alkylation repair"/>
    <property type="evidence" value="ECO:0007669"/>
    <property type="project" value="TreeGrafter"/>
</dbReference>
<feature type="domain" description="Fe2OG dioxygenase" evidence="2">
    <location>
        <begin position="847"/>
        <end position="999"/>
    </location>
</feature>
<dbReference type="Pfam" id="PF13532">
    <property type="entry name" value="2OG-FeII_Oxy_2"/>
    <property type="match status" value="1"/>
</dbReference>
<dbReference type="SUPFAM" id="SSF51197">
    <property type="entry name" value="Clavaminate synthase-like"/>
    <property type="match status" value="1"/>
</dbReference>
<accession>A0AAD6MTP5</accession>
<dbReference type="InterPro" id="IPR037151">
    <property type="entry name" value="AlkB-like_sf"/>
</dbReference>
<evidence type="ECO:0000256" key="1">
    <source>
        <dbReference type="SAM" id="MobiDB-lite"/>
    </source>
</evidence>